<dbReference type="AlphaFoldDB" id="A0A0W0WKM2"/>
<reference evidence="1 2" key="1">
    <citation type="submission" date="2015-11" db="EMBL/GenBank/DDBJ databases">
        <title>Genomic analysis of 38 Legionella species identifies large and diverse effector repertoires.</title>
        <authorList>
            <person name="Burstein D."/>
            <person name="Amaro F."/>
            <person name="Zusman T."/>
            <person name="Lifshitz Z."/>
            <person name="Cohen O."/>
            <person name="Gilbert J.A."/>
            <person name="Pupko T."/>
            <person name="Shuman H.A."/>
            <person name="Segal G."/>
        </authorList>
    </citation>
    <scope>NUCLEOTIDE SEQUENCE [LARGE SCALE GENOMIC DNA]</scope>
    <source>
        <strain evidence="1 2">ATCC 49506</strain>
    </source>
</reference>
<evidence type="ECO:0000313" key="1">
    <source>
        <dbReference type="EMBL" id="KTD32874.1"/>
    </source>
</evidence>
<sequence length="107" mass="11506">MASVSKLVLRLSKACPEVLEGEGPFATLRDSAARCLSANGINKTINELNRLFNFVGITQLGLRKPEAVSKPLPLLLSPCNIPFAQKISPNQFLVNEFPSLAPSSSVL</sequence>
<keyword evidence="2" id="KW-1185">Reference proteome</keyword>
<accession>A0A0W0WKM2</accession>
<proteinExistence type="predicted"/>
<evidence type="ECO:0000313" key="2">
    <source>
        <dbReference type="Proteomes" id="UP000054725"/>
    </source>
</evidence>
<dbReference type="EMBL" id="LNYO01000024">
    <property type="protein sequence ID" value="KTD32874.1"/>
    <property type="molecule type" value="Genomic_DNA"/>
</dbReference>
<name>A0A0W0WKM2_9GAMM</name>
<protein>
    <submittedName>
        <fullName evidence="1">Uncharacterized protein</fullName>
    </submittedName>
</protein>
<organism evidence="1 2">
    <name type="scientific">Legionella nautarum</name>
    <dbReference type="NCBI Taxonomy" id="45070"/>
    <lineage>
        <taxon>Bacteria</taxon>
        <taxon>Pseudomonadati</taxon>
        <taxon>Pseudomonadota</taxon>
        <taxon>Gammaproteobacteria</taxon>
        <taxon>Legionellales</taxon>
        <taxon>Legionellaceae</taxon>
        <taxon>Legionella</taxon>
    </lineage>
</organism>
<gene>
    <name evidence="1" type="ORF">Lnau_2522</name>
</gene>
<comment type="caution">
    <text evidence="1">The sequence shown here is derived from an EMBL/GenBank/DDBJ whole genome shotgun (WGS) entry which is preliminary data.</text>
</comment>
<dbReference type="Proteomes" id="UP000054725">
    <property type="component" value="Unassembled WGS sequence"/>
</dbReference>